<keyword evidence="2" id="KW-1185">Reference proteome</keyword>
<organism evidence="1 2">
    <name type="scientific">Bisgaardia hudsonensis</name>
    <dbReference type="NCBI Taxonomy" id="109472"/>
    <lineage>
        <taxon>Bacteria</taxon>
        <taxon>Pseudomonadati</taxon>
        <taxon>Pseudomonadota</taxon>
        <taxon>Gammaproteobacteria</taxon>
        <taxon>Pasteurellales</taxon>
        <taxon>Pasteurellaceae</taxon>
        <taxon>Bisgaardia</taxon>
    </lineage>
</organism>
<protein>
    <submittedName>
        <fullName evidence="1">Uncharacterized protein</fullName>
    </submittedName>
</protein>
<gene>
    <name evidence="1" type="ORF">EV697_101363</name>
</gene>
<dbReference type="EMBL" id="SLXI01000001">
    <property type="protein sequence ID" value="TCP14226.1"/>
    <property type="molecule type" value="Genomic_DNA"/>
</dbReference>
<dbReference type="Proteomes" id="UP000294841">
    <property type="component" value="Unassembled WGS sequence"/>
</dbReference>
<name>A0A4R2N2V4_9PAST</name>
<dbReference type="AlphaFoldDB" id="A0A4R2N2V4"/>
<reference evidence="1 2" key="1">
    <citation type="submission" date="2019-03" db="EMBL/GenBank/DDBJ databases">
        <title>Genomic Encyclopedia of Type Strains, Phase IV (KMG-IV): sequencing the most valuable type-strain genomes for metagenomic binning, comparative biology and taxonomic classification.</title>
        <authorList>
            <person name="Goeker M."/>
        </authorList>
    </citation>
    <scope>NUCLEOTIDE SEQUENCE [LARGE SCALE GENOMIC DNA]</scope>
    <source>
        <strain evidence="1 2">DSM 28231</strain>
    </source>
</reference>
<proteinExistence type="predicted"/>
<accession>A0A4R2N2V4</accession>
<evidence type="ECO:0000313" key="2">
    <source>
        <dbReference type="Proteomes" id="UP000294841"/>
    </source>
</evidence>
<comment type="caution">
    <text evidence="1">The sequence shown here is derived from an EMBL/GenBank/DDBJ whole genome shotgun (WGS) entry which is preliminary data.</text>
</comment>
<evidence type="ECO:0000313" key="1">
    <source>
        <dbReference type="EMBL" id="TCP14226.1"/>
    </source>
</evidence>
<sequence length="32" mass="3663">MTDKFIKLNVNDENLAAKVLDIRELGHHVEIS</sequence>